<protein>
    <submittedName>
        <fullName evidence="1">Cholesterol esterase</fullName>
    </submittedName>
</protein>
<sequence length="197" mass="19607">MKLSSLTGSRAGRVALAAVPVGVAASLVLAGVANGQVPVSFAVSGSQFKISAAQLEGTGFSQYAGVASEEDGTPHPVAISNIGSASLAELCQSVVTETPLGTVGLLIHAGGDGNPATATDLQIGLTDLQGDAEFGNIRIGVDASTVNTPAKGEAGGFAQDSDSISIAGLRQTAWSTHAGVFTLNGLHLQLTDGDECF</sequence>
<dbReference type="RefSeq" id="WP_210897457.1">
    <property type="nucleotide sequence ID" value="NZ_CP071696.1"/>
</dbReference>
<evidence type="ECO:0000313" key="2">
    <source>
        <dbReference type="Proteomes" id="UP000671914"/>
    </source>
</evidence>
<dbReference type="Proteomes" id="UP000671914">
    <property type="component" value="Chromosome"/>
</dbReference>
<accession>A0A975FL80</accession>
<dbReference type="Pfam" id="PF19741">
    <property type="entry name" value="DUF6230"/>
    <property type="match status" value="1"/>
</dbReference>
<dbReference type="KEGG" id="aarc:G127AT_12735"/>
<dbReference type="AlphaFoldDB" id="A0A975FL80"/>
<name>A0A975FL80_9MICO</name>
<dbReference type="InterPro" id="IPR046198">
    <property type="entry name" value="DUF6230"/>
</dbReference>
<evidence type="ECO:0000313" key="1">
    <source>
        <dbReference type="EMBL" id="QTX04149.1"/>
    </source>
</evidence>
<organism evidence="1 2">
    <name type="scientific">Agromyces archimandritae</name>
    <dbReference type="NCBI Taxonomy" id="2781962"/>
    <lineage>
        <taxon>Bacteria</taxon>
        <taxon>Bacillati</taxon>
        <taxon>Actinomycetota</taxon>
        <taxon>Actinomycetes</taxon>
        <taxon>Micrococcales</taxon>
        <taxon>Microbacteriaceae</taxon>
        <taxon>Agromyces</taxon>
    </lineage>
</organism>
<proteinExistence type="predicted"/>
<dbReference type="EMBL" id="CP071696">
    <property type="protein sequence ID" value="QTX04149.1"/>
    <property type="molecule type" value="Genomic_DNA"/>
</dbReference>
<keyword evidence="2" id="KW-1185">Reference proteome</keyword>
<reference evidence="1" key="1">
    <citation type="submission" date="2021-03" db="EMBL/GenBank/DDBJ databases">
        <title>Agromyces archimandritus sp. nov., isolated from the cockroach Archimandrita tessellata.</title>
        <authorList>
            <person name="Guzman J."/>
            <person name="Ortuzar M."/>
            <person name="Poehlein A."/>
            <person name="Daniel R."/>
            <person name="Trujillo M."/>
            <person name="Vilcinskas A."/>
        </authorList>
    </citation>
    <scope>NUCLEOTIDE SEQUENCE</scope>
    <source>
        <strain evidence="1">G127AT</strain>
    </source>
</reference>
<gene>
    <name evidence="1" type="ORF">G127AT_12735</name>
</gene>